<comment type="caution">
    <text evidence="5">The sequence shown here is derived from an EMBL/GenBank/DDBJ whole genome shotgun (WGS) entry which is preliminary data.</text>
</comment>
<evidence type="ECO:0000313" key="5">
    <source>
        <dbReference type="EMBL" id="RJP25061.1"/>
    </source>
</evidence>
<keyword evidence="3" id="KW-0411">Iron-sulfur</keyword>
<accession>A0A3A4PAS8</accession>
<dbReference type="InterPro" id="IPR017896">
    <property type="entry name" value="4Fe4S_Fe-S-bd"/>
</dbReference>
<dbReference type="Proteomes" id="UP000265882">
    <property type="component" value="Unassembled WGS sequence"/>
</dbReference>
<dbReference type="PROSITE" id="PS51379">
    <property type="entry name" value="4FE4S_FER_2"/>
    <property type="match status" value="2"/>
</dbReference>
<dbReference type="PROSITE" id="PS00198">
    <property type="entry name" value="4FE4S_FER_1"/>
    <property type="match status" value="1"/>
</dbReference>
<evidence type="ECO:0000256" key="1">
    <source>
        <dbReference type="ARBA" id="ARBA00022723"/>
    </source>
</evidence>
<dbReference type="GO" id="GO:0051536">
    <property type="term" value="F:iron-sulfur cluster binding"/>
    <property type="evidence" value="ECO:0007669"/>
    <property type="project" value="UniProtKB-KW"/>
</dbReference>
<evidence type="ECO:0000313" key="6">
    <source>
        <dbReference type="Proteomes" id="UP000265882"/>
    </source>
</evidence>
<feature type="domain" description="4Fe-4S ferredoxin-type" evidence="4">
    <location>
        <begin position="269"/>
        <end position="297"/>
    </location>
</feature>
<reference evidence="5 6" key="1">
    <citation type="journal article" date="2017" name="ISME J.">
        <title>Energy and carbon metabolisms in a deep terrestrial subsurface fluid microbial community.</title>
        <authorList>
            <person name="Momper L."/>
            <person name="Jungbluth S.P."/>
            <person name="Lee M.D."/>
            <person name="Amend J.P."/>
        </authorList>
    </citation>
    <scope>NUCLEOTIDE SEQUENCE [LARGE SCALE GENOMIC DNA]</scope>
    <source>
        <strain evidence="5">SURF_5</strain>
    </source>
</reference>
<name>A0A3A4PAS8_ABYX5</name>
<dbReference type="PANTHER" id="PTHR43534">
    <property type="entry name" value="MIND SUPERFAMILY P-LOOP ATPASE CONTAINING AN INSERTED FERREDOXIN DOMAIN"/>
    <property type="match status" value="1"/>
</dbReference>
<evidence type="ECO:0000256" key="3">
    <source>
        <dbReference type="ARBA" id="ARBA00023014"/>
    </source>
</evidence>
<proteinExistence type="predicted"/>
<dbReference type="Pfam" id="PF14697">
    <property type="entry name" value="Fer4_21"/>
    <property type="match status" value="1"/>
</dbReference>
<protein>
    <submittedName>
        <fullName evidence="5">4Fe-4S ferredoxin</fullName>
    </submittedName>
</protein>
<dbReference type="Gene3D" id="1.10.10.10">
    <property type="entry name" value="Winged helix-like DNA-binding domain superfamily/Winged helix DNA-binding domain"/>
    <property type="match status" value="1"/>
</dbReference>
<dbReference type="GO" id="GO:0046872">
    <property type="term" value="F:metal ion binding"/>
    <property type="evidence" value="ECO:0007669"/>
    <property type="project" value="UniProtKB-KW"/>
</dbReference>
<organism evidence="5 6">
    <name type="scientific">Abyssobacteria bacterium (strain SURF_5)</name>
    <dbReference type="NCBI Taxonomy" id="2093360"/>
    <lineage>
        <taxon>Bacteria</taxon>
        <taxon>Pseudomonadati</taxon>
        <taxon>Candidatus Hydrogenedentota</taxon>
        <taxon>Candidatus Abyssobacteria</taxon>
    </lineage>
</organism>
<dbReference type="InterPro" id="IPR017900">
    <property type="entry name" value="4Fe4S_Fe_S_CS"/>
</dbReference>
<dbReference type="AlphaFoldDB" id="A0A3A4PAS8"/>
<evidence type="ECO:0000259" key="4">
    <source>
        <dbReference type="PROSITE" id="PS51379"/>
    </source>
</evidence>
<dbReference type="Gene3D" id="3.30.70.20">
    <property type="match status" value="1"/>
</dbReference>
<sequence>MHEELYKNLREFLDKLPGGYPETPTGVEIKILKKLFTPEDAELTLNLRQTPETPAEISKRTGIPEKKLAEKLEDMALRGLIFRVREGDQRKYQAVQFIVGIYEFQLATIDREFCEYVEEYFPYLGMSFMPLETKQLRVAPIDAAIDAMPEVATYNKIRDLVKQQKLIAMVPCICRKEQGIMGKPCDRPKELCFSFGEFAQYTLDNKVGRQLTVEEALKMLDLAEESALVLQPSNTQELSWICSCCGCCCGGLRRMKMMENPADYVRSYYTATIDADLCTACGTCLDRCQIDAIKENGEVMEVDPARCIGCGLCVPTCPVEAVSLFEKAGVVTPPKDLNEMMDRLSKERGLA</sequence>
<dbReference type="InterPro" id="IPR036388">
    <property type="entry name" value="WH-like_DNA-bd_sf"/>
</dbReference>
<dbReference type="EMBL" id="QZKU01000026">
    <property type="protein sequence ID" value="RJP25061.1"/>
    <property type="molecule type" value="Genomic_DNA"/>
</dbReference>
<gene>
    <name evidence="5" type="ORF">C4520_02790</name>
</gene>
<keyword evidence="1" id="KW-0479">Metal-binding</keyword>
<keyword evidence="2" id="KW-0408">Iron</keyword>
<dbReference type="SUPFAM" id="SSF54862">
    <property type="entry name" value="4Fe-4S ferredoxins"/>
    <property type="match status" value="1"/>
</dbReference>
<evidence type="ECO:0000256" key="2">
    <source>
        <dbReference type="ARBA" id="ARBA00023004"/>
    </source>
</evidence>
<dbReference type="PANTHER" id="PTHR43534:SF1">
    <property type="entry name" value="4FE-4S CLUSTER CONTAINING PARA FAMILY ATPASE PROTEIN"/>
    <property type="match status" value="1"/>
</dbReference>
<feature type="domain" description="4Fe-4S ferredoxin-type" evidence="4">
    <location>
        <begin position="298"/>
        <end position="327"/>
    </location>
</feature>